<feature type="compositionally biased region" description="Low complexity" evidence="2">
    <location>
        <begin position="58"/>
        <end position="76"/>
    </location>
</feature>
<feature type="region of interest" description="Disordered" evidence="2">
    <location>
        <begin position="479"/>
        <end position="499"/>
    </location>
</feature>
<dbReference type="AlphaFoldDB" id="A0A5C3P2Q9"/>
<feature type="region of interest" description="Disordered" evidence="2">
    <location>
        <begin position="186"/>
        <end position="309"/>
    </location>
</feature>
<feature type="compositionally biased region" description="Low complexity" evidence="2">
    <location>
        <begin position="216"/>
        <end position="245"/>
    </location>
</feature>
<reference evidence="3 4" key="1">
    <citation type="journal article" date="2019" name="Nat. Ecol. Evol.">
        <title>Megaphylogeny resolves global patterns of mushroom evolution.</title>
        <authorList>
            <person name="Varga T."/>
            <person name="Krizsan K."/>
            <person name="Foldi C."/>
            <person name="Dima B."/>
            <person name="Sanchez-Garcia M."/>
            <person name="Sanchez-Ramirez S."/>
            <person name="Szollosi G.J."/>
            <person name="Szarkandi J.G."/>
            <person name="Papp V."/>
            <person name="Albert L."/>
            <person name="Andreopoulos W."/>
            <person name="Angelini C."/>
            <person name="Antonin V."/>
            <person name="Barry K.W."/>
            <person name="Bougher N.L."/>
            <person name="Buchanan P."/>
            <person name="Buyck B."/>
            <person name="Bense V."/>
            <person name="Catcheside P."/>
            <person name="Chovatia M."/>
            <person name="Cooper J."/>
            <person name="Damon W."/>
            <person name="Desjardin D."/>
            <person name="Finy P."/>
            <person name="Geml J."/>
            <person name="Haridas S."/>
            <person name="Hughes K."/>
            <person name="Justo A."/>
            <person name="Karasinski D."/>
            <person name="Kautmanova I."/>
            <person name="Kiss B."/>
            <person name="Kocsube S."/>
            <person name="Kotiranta H."/>
            <person name="LaButti K.M."/>
            <person name="Lechner B.E."/>
            <person name="Liimatainen K."/>
            <person name="Lipzen A."/>
            <person name="Lukacs Z."/>
            <person name="Mihaltcheva S."/>
            <person name="Morgado L.N."/>
            <person name="Niskanen T."/>
            <person name="Noordeloos M.E."/>
            <person name="Ohm R.A."/>
            <person name="Ortiz-Santana B."/>
            <person name="Ovrebo C."/>
            <person name="Racz N."/>
            <person name="Riley R."/>
            <person name="Savchenko A."/>
            <person name="Shiryaev A."/>
            <person name="Soop K."/>
            <person name="Spirin V."/>
            <person name="Szebenyi C."/>
            <person name="Tomsovsky M."/>
            <person name="Tulloss R.E."/>
            <person name="Uehling J."/>
            <person name="Grigoriev I.V."/>
            <person name="Vagvolgyi C."/>
            <person name="Papp T."/>
            <person name="Martin F.M."/>
            <person name="Miettinen O."/>
            <person name="Hibbett D.S."/>
            <person name="Nagy L.G."/>
        </authorList>
    </citation>
    <scope>NUCLEOTIDE SEQUENCE [LARGE SCALE GENOMIC DNA]</scope>
    <source>
        <strain evidence="3 4">HHB13444</strain>
    </source>
</reference>
<protein>
    <submittedName>
        <fullName evidence="3">Uncharacterized protein</fullName>
    </submittedName>
</protein>
<evidence type="ECO:0000256" key="2">
    <source>
        <dbReference type="SAM" id="MobiDB-lite"/>
    </source>
</evidence>
<feature type="compositionally biased region" description="Polar residues" evidence="2">
    <location>
        <begin position="33"/>
        <end position="51"/>
    </location>
</feature>
<sequence>MTVGIDARPLGSFSVAPLLASLYHQQPPRIMSYSNNFPGATTTHPDGSNNPGMGDGAWGNPTPQQQPPTWGTQWGPAPSNPGDGPRGGGGYTAVPTPSFSQSALPYASPATAAPAPPVNPTATNDAWRVALQTARELTEVFRARTIDLANRNTQLEAELKEFRRREAAVAARELEVTRREADLRANPAPRFPYRGGRPFSSSRGGGTMHRSPVAWSAPPSQPSTSSTTTASEPPPSVASATTTDPIAQSDRAPSVVPRKRERDPNDEGHDDDVVFSVGDNAVGLARKKEHRSPRASAEAGEGPEINDPMKSSEYVFAGKPDPSVEGHPHSKWYLWFRSTNQGDLIDTALDDLPYDNESGPVPYDLLDWVLEDMGDEAEEKEKRRVSRQRGKGSRPPAPNPKHDGDCGPWEAIEIVTAHQAHNLRHLAVREQDQNAARYYRRLIVRTQDPTRYRTEGIRYLMKSWVHDVGHLPPANAIAPTIDNDAPSQETPSSTEDPLPIPAVRIIPVDSDPAQSWLARSCSGRNRGLYALHNVNDAVAYFADIDTSKWPIGMRMSTNALPHSAVTRSMPNAADVVAETFLSAILPVIPDGEEERFGESAFFRGAIELLSIEPALAWISSVGQYHHMLLEEPVPYPHDCRELRYDHIAAWISSHAATSLGDLHSALHAYAHNTRARLEGLPIGVTTFRTIPRSIADIRHESYAARIPRDDLVLALPVKSYPTVPDVVMGKARAVDENAGPVASSASVADV</sequence>
<accession>A0A5C3P2Q9</accession>
<evidence type="ECO:0000313" key="4">
    <source>
        <dbReference type="Proteomes" id="UP000308197"/>
    </source>
</evidence>
<gene>
    <name evidence="3" type="ORF">K466DRAFT_567756</name>
</gene>
<dbReference type="Proteomes" id="UP000308197">
    <property type="component" value="Unassembled WGS sequence"/>
</dbReference>
<evidence type="ECO:0000313" key="3">
    <source>
        <dbReference type="EMBL" id="TFK83552.1"/>
    </source>
</evidence>
<evidence type="ECO:0000256" key="1">
    <source>
        <dbReference type="SAM" id="Coils"/>
    </source>
</evidence>
<keyword evidence="4" id="KW-1185">Reference proteome</keyword>
<feature type="compositionally biased region" description="Basic residues" evidence="2">
    <location>
        <begin position="383"/>
        <end position="392"/>
    </location>
</feature>
<organism evidence="3 4">
    <name type="scientific">Polyporus arcularius HHB13444</name>
    <dbReference type="NCBI Taxonomy" id="1314778"/>
    <lineage>
        <taxon>Eukaryota</taxon>
        <taxon>Fungi</taxon>
        <taxon>Dikarya</taxon>
        <taxon>Basidiomycota</taxon>
        <taxon>Agaricomycotina</taxon>
        <taxon>Agaricomycetes</taxon>
        <taxon>Polyporales</taxon>
        <taxon>Polyporaceae</taxon>
        <taxon>Polyporus</taxon>
    </lineage>
</organism>
<feature type="compositionally biased region" description="Basic and acidic residues" evidence="2">
    <location>
        <begin position="258"/>
        <end position="267"/>
    </location>
</feature>
<feature type="coiled-coil region" evidence="1">
    <location>
        <begin position="145"/>
        <end position="172"/>
    </location>
</feature>
<name>A0A5C3P2Q9_9APHY</name>
<feature type="compositionally biased region" description="Polar residues" evidence="2">
    <location>
        <begin position="485"/>
        <end position="495"/>
    </location>
</feature>
<feature type="region of interest" description="Disordered" evidence="2">
    <location>
        <begin position="33"/>
        <end position="97"/>
    </location>
</feature>
<dbReference type="InParanoid" id="A0A5C3P2Q9"/>
<dbReference type="EMBL" id="ML211384">
    <property type="protein sequence ID" value="TFK83552.1"/>
    <property type="molecule type" value="Genomic_DNA"/>
</dbReference>
<feature type="region of interest" description="Disordered" evidence="2">
    <location>
        <begin position="377"/>
        <end position="405"/>
    </location>
</feature>
<proteinExistence type="predicted"/>
<keyword evidence="1" id="KW-0175">Coiled coil</keyword>